<dbReference type="PANTHER" id="PTHR13794:SF58">
    <property type="entry name" value="MITOCHONDRIAL ENOLASE SUPERFAMILY MEMBER 1"/>
    <property type="match status" value="1"/>
</dbReference>
<dbReference type="EMBL" id="JAUJEB010000012">
    <property type="protein sequence ID" value="MDN5217033.1"/>
    <property type="molecule type" value="Genomic_DNA"/>
</dbReference>
<dbReference type="InterPro" id="IPR029065">
    <property type="entry name" value="Enolase_C-like"/>
</dbReference>
<dbReference type="EC" id="4.2.1.68" evidence="3"/>
<reference evidence="8" key="1">
    <citation type="submission" date="2023-06" db="EMBL/GenBank/DDBJ databases">
        <title>Genomic of Agaribacillus aureum.</title>
        <authorList>
            <person name="Wang G."/>
        </authorList>
    </citation>
    <scope>NUCLEOTIDE SEQUENCE</scope>
    <source>
        <strain evidence="8">BMA12</strain>
    </source>
</reference>
<keyword evidence="6" id="KW-0456">Lyase</keyword>
<organism evidence="8 9">
    <name type="scientific">Agaribacillus aureus</name>
    <dbReference type="NCBI Taxonomy" id="3051825"/>
    <lineage>
        <taxon>Bacteria</taxon>
        <taxon>Pseudomonadati</taxon>
        <taxon>Bacteroidota</taxon>
        <taxon>Cytophagia</taxon>
        <taxon>Cytophagales</taxon>
        <taxon>Splendidivirgaceae</taxon>
        <taxon>Agaribacillus</taxon>
    </lineage>
</organism>
<accession>A0ABT8LGV3</accession>
<dbReference type="Gene3D" id="3.30.390.10">
    <property type="entry name" value="Enolase-like, N-terminal domain"/>
    <property type="match status" value="1"/>
</dbReference>
<dbReference type="SUPFAM" id="SSF51604">
    <property type="entry name" value="Enolase C-terminal domain-like"/>
    <property type="match status" value="1"/>
</dbReference>
<dbReference type="InterPro" id="IPR013341">
    <property type="entry name" value="Mandelate_racemase_N_dom"/>
</dbReference>
<evidence type="ECO:0000256" key="5">
    <source>
        <dbReference type="ARBA" id="ARBA00022842"/>
    </source>
</evidence>
<dbReference type="InterPro" id="IPR046945">
    <property type="entry name" value="RHMD-like"/>
</dbReference>
<evidence type="ECO:0000256" key="2">
    <source>
        <dbReference type="ARBA" id="ARBA00001946"/>
    </source>
</evidence>
<comment type="caution">
    <text evidence="8">The sequence shown here is derived from an EMBL/GenBank/DDBJ whole genome shotgun (WGS) entry which is preliminary data.</text>
</comment>
<dbReference type="InterPro" id="IPR013342">
    <property type="entry name" value="Mandelate_racemase_C"/>
</dbReference>
<comment type="catalytic activity">
    <reaction evidence="1">
        <text>L-fuconate = 2-dehydro-3-deoxy-L-fuconate + H2O</text>
        <dbReference type="Rhea" id="RHEA:22772"/>
        <dbReference type="ChEBI" id="CHEBI:15377"/>
        <dbReference type="ChEBI" id="CHEBI:21291"/>
        <dbReference type="ChEBI" id="CHEBI:37448"/>
        <dbReference type="EC" id="4.2.1.68"/>
    </reaction>
</comment>
<dbReference type="RefSeq" id="WP_346762369.1">
    <property type="nucleotide sequence ID" value="NZ_JAUJEB010000012.1"/>
</dbReference>
<evidence type="ECO:0000256" key="1">
    <source>
        <dbReference type="ARBA" id="ARBA00001737"/>
    </source>
</evidence>
<dbReference type="Pfam" id="PF13378">
    <property type="entry name" value="MR_MLE_C"/>
    <property type="match status" value="1"/>
</dbReference>
<dbReference type="Pfam" id="PF02746">
    <property type="entry name" value="MR_MLE_N"/>
    <property type="match status" value="1"/>
</dbReference>
<dbReference type="SFLD" id="SFLDG00179">
    <property type="entry name" value="mandelate_racemase"/>
    <property type="match status" value="1"/>
</dbReference>
<dbReference type="CDD" id="cd03324">
    <property type="entry name" value="rTSbeta_L-fuconate_dehydratase"/>
    <property type="match status" value="1"/>
</dbReference>
<proteinExistence type="predicted"/>
<evidence type="ECO:0000256" key="4">
    <source>
        <dbReference type="ARBA" id="ARBA00022723"/>
    </source>
</evidence>
<comment type="cofactor">
    <cofactor evidence="2">
        <name>Mg(2+)</name>
        <dbReference type="ChEBI" id="CHEBI:18420"/>
    </cofactor>
</comment>
<gene>
    <name evidence="8" type="ORF">QQ020_33490</name>
</gene>
<evidence type="ECO:0000256" key="3">
    <source>
        <dbReference type="ARBA" id="ARBA00013142"/>
    </source>
</evidence>
<dbReference type="InterPro" id="IPR018110">
    <property type="entry name" value="Mandel_Rmase/mucon_lact_enz_CS"/>
</dbReference>
<dbReference type="InterPro" id="IPR029017">
    <property type="entry name" value="Enolase-like_N"/>
</dbReference>
<dbReference type="SUPFAM" id="SSF54826">
    <property type="entry name" value="Enolase N-terminal domain-like"/>
    <property type="match status" value="1"/>
</dbReference>
<keyword evidence="9" id="KW-1185">Reference proteome</keyword>
<sequence>MPVTITEIEVKDIRFPTSNYLHGSDSMNPDPDYSAAYVILKTDHPDGLEGHGLTFTIGRGNQLCVEAIHALSYLVKGKSLESFTADMAGFWRMITGDSQLRWLGPEKGVIHLATGALVNAVWDLYAKVEDKPLWKLLTDMSPEELVSCIDFTYITDVLTPREAIEMLEKREATKADRVEQLLQHGYPAYTTSAGWLGYSDDEIRRLCREAVDAGWQHLKMKVGADIEDDMKRAQIIRQEIGDDLKLMMDANQKWEVHEAIENMKRLATFNPWWIEEPTSPDDILGHAAVAKAIAPIKVATGEHCQNRVVFKQLLQAGAVDVCQIDSCRVGGVNEILAILLMAAKFDIPVCPHAGGVGLCEYVQHLSMFDYIAISADMNGRLIEYVDHLHEHFTDPVRIKNGKYMPPQQPGYSITMKTDSLNDYSFPLGKVWKNDNF</sequence>
<evidence type="ECO:0000259" key="7">
    <source>
        <dbReference type="SMART" id="SM00922"/>
    </source>
</evidence>
<dbReference type="Proteomes" id="UP001172083">
    <property type="component" value="Unassembled WGS sequence"/>
</dbReference>
<dbReference type="Gene3D" id="3.20.20.120">
    <property type="entry name" value="Enolase-like C-terminal domain"/>
    <property type="match status" value="1"/>
</dbReference>
<evidence type="ECO:0000313" key="8">
    <source>
        <dbReference type="EMBL" id="MDN5217033.1"/>
    </source>
</evidence>
<evidence type="ECO:0000256" key="6">
    <source>
        <dbReference type="ARBA" id="ARBA00023239"/>
    </source>
</evidence>
<dbReference type="SFLD" id="SFLDS00001">
    <property type="entry name" value="Enolase"/>
    <property type="match status" value="1"/>
</dbReference>
<dbReference type="PROSITE" id="PS00909">
    <property type="entry name" value="MR_MLE_2"/>
    <property type="match status" value="1"/>
</dbReference>
<dbReference type="InterPro" id="IPR036849">
    <property type="entry name" value="Enolase-like_C_sf"/>
</dbReference>
<dbReference type="SFLD" id="SFLDF00111">
    <property type="entry name" value="L-fuconate_dehydratase"/>
    <property type="match status" value="1"/>
</dbReference>
<feature type="domain" description="Mandelate racemase/muconate lactonizing enzyme C-terminal" evidence="7">
    <location>
        <begin position="200"/>
        <end position="296"/>
    </location>
</feature>
<protein>
    <recommendedName>
        <fullName evidence="3">L-fuconate dehydratase</fullName>
        <ecNumber evidence="3">4.2.1.68</ecNumber>
    </recommendedName>
</protein>
<dbReference type="InterPro" id="IPR034610">
    <property type="entry name" value="L-fuconate_dehydratase"/>
</dbReference>
<dbReference type="SMART" id="SM00922">
    <property type="entry name" value="MR_MLE"/>
    <property type="match status" value="1"/>
</dbReference>
<keyword evidence="4" id="KW-0479">Metal-binding</keyword>
<evidence type="ECO:0000313" key="9">
    <source>
        <dbReference type="Proteomes" id="UP001172083"/>
    </source>
</evidence>
<keyword evidence="5" id="KW-0460">Magnesium</keyword>
<name>A0ABT8LGV3_9BACT</name>
<dbReference type="PANTHER" id="PTHR13794">
    <property type="entry name" value="ENOLASE SUPERFAMILY, MANDELATE RACEMASE"/>
    <property type="match status" value="1"/>
</dbReference>